<dbReference type="AlphaFoldDB" id="A0A9Q4EMC3"/>
<accession>A0A9Q4EMC3</accession>
<sequence length="61" mass="7229">MSENATERYPWNESVYERLLRAKEKGTFIAIGLNHFGKVLKVEKIKQHEAFYIQAVFKKEN</sequence>
<name>A0A9Q4EMC3_9BACI</name>
<comment type="caution">
    <text evidence="1">The sequence shown here is derived from an EMBL/GenBank/DDBJ whole genome shotgun (WGS) entry which is preliminary data.</text>
</comment>
<organism evidence="1 2">
    <name type="scientific">Bacillus halotolerans</name>
    <dbReference type="NCBI Taxonomy" id="260554"/>
    <lineage>
        <taxon>Bacteria</taxon>
        <taxon>Bacillati</taxon>
        <taxon>Bacillota</taxon>
        <taxon>Bacilli</taxon>
        <taxon>Bacillales</taxon>
        <taxon>Bacillaceae</taxon>
        <taxon>Bacillus</taxon>
    </lineage>
</organism>
<protein>
    <submittedName>
        <fullName evidence="1">Uncharacterized protein</fullName>
    </submittedName>
</protein>
<evidence type="ECO:0000313" key="1">
    <source>
        <dbReference type="EMBL" id="MCY9186466.1"/>
    </source>
</evidence>
<dbReference type="RefSeq" id="WP_268522463.1">
    <property type="nucleotide sequence ID" value="NZ_JALAWA010000013.1"/>
</dbReference>
<dbReference type="EMBL" id="JALAWA010000013">
    <property type="protein sequence ID" value="MCY9186466.1"/>
    <property type="molecule type" value="Genomic_DNA"/>
</dbReference>
<reference evidence="1" key="1">
    <citation type="submission" date="2022-02" db="EMBL/GenBank/DDBJ databases">
        <title>Crop Bioprotection Bacillus Genome Sequencing.</title>
        <authorList>
            <person name="Dunlap C."/>
        </authorList>
    </citation>
    <scope>NUCLEOTIDE SEQUENCE</scope>
    <source>
        <strain evidence="1">EC49O2N-C10</strain>
    </source>
</reference>
<proteinExistence type="predicted"/>
<gene>
    <name evidence="1" type="ORF">MOF03_17820</name>
</gene>
<dbReference type="Proteomes" id="UP001073053">
    <property type="component" value="Unassembled WGS sequence"/>
</dbReference>
<evidence type="ECO:0000313" key="2">
    <source>
        <dbReference type="Proteomes" id="UP001073053"/>
    </source>
</evidence>